<evidence type="ECO:0000256" key="12">
    <source>
        <dbReference type="SAM" id="MobiDB-lite"/>
    </source>
</evidence>
<dbReference type="InterPro" id="IPR016174">
    <property type="entry name" value="Di-haem_cyt_TM"/>
</dbReference>
<dbReference type="PRINTS" id="PR00161">
    <property type="entry name" value="NIHGNASECYTB"/>
</dbReference>
<dbReference type="GO" id="GO:0022904">
    <property type="term" value="P:respiratory electron transport chain"/>
    <property type="evidence" value="ECO:0007669"/>
    <property type="project" value="InterPro"/>
</dbReference>
<evidence type="ECO:0000256" key="9">
    <source>
        <dbReference type="ARBA" id="ARBA00022989"/>
    </source>
</evidence>
<evidence type="ECO:0000256" key="5">
    <source>
        <dbReference type="ARBA" id="ARBA00022617"/>
    </source>
</evidence>
<evidence type="ECO:0000256" key="4">
    <source>
        <dbReference type="ARBA" id="ARBA00022475"/>
    </source>
</evidence>
<evidence type="ECO:0000256" key="13">
    <source>
        <dbReference type="SAM" id="Phobius"/>
    </source>
</evidence>
<sequence>MSGKTKSRLVLVYGRFERFWHWTQAALIIFLTLTGFEIHGSFTFFGYENAVNYHSVAAILFLVLISFAIFWHFSTGEWKQYVPTLSMLKAQAEYYVVGIFREAPHPTKKTVLSKLNPLQKMVYAGLKLLVIPGMVTTGLLYMFYRYPQKNEVMLLNVDGLRTIAVLHTLGAFALIAFIIAHIYLITTGDTITSNLKAMITGYEELEEETESDSKGEKSPKKNRKGRS</sequence>
<keyword evidence="11 13" id="KW-0472">Membrane</keyword>
<evidence type="ECO:0000256" key="3">
    <source>
        <dbReference type="ARBA" id="ARBA00022448"/>
    </source>
</evidence>
<dbReference type="PANTHER" id="PTHR30485:SF1">
    <property type="entry name" value="CYTOCHROME YDHU-RELATED"/>
    <property type="match status" value="1"/>
</dbReference>
<dbReference type="InterPro" id="IPR000516">
    <property type="entry name" value="Ni-dep_Hydgase_cyt-B"/>
</dbReference>
<protein>
    <submittedName>
        <fullName evidence="15">Cytochrome B</fullName>
    </submittedName>
</protein>
<comment type="subcellular location">
    <subcellularLocation>
        <location evidence="1">Cell membrane</location>
        <topology evidence="1">Multi-pass membrane protein</topology>
    </subcellularLocation>
</comment>
<comment type="caution">
    <text evidence="15">The sequence shown here is derived from an EMBL/GenBank/DDBJ whole genome shotgun (WGS) entry which is preliminary data.</text>
</comment>
<keyword evidence="3" id="KW-0813">Transport</keyword>
<keyword evidence="9 13" id="KW-1133">Transmembrane helix</keyword>
<feature type="transmembrane region" description="Helical" evidence="13">
    <location>
        <begin position="164"/>
        <end position="186"/>
    </location>
</feature>
<dbReference type="Proteomes" id="UP000460298">
    <property type="component" value="Unassembled WGS sequence"/>
</dbReference>
<keyword evidence="5" id="KW-0349">Heme</keyword>
<evidence type="ECO:0000259" key="14">
    <source>
        <dbReference type="Pfam" id="PF01292"/>
    </source>
</evidence>
<feature type="domain" description="Cytochrome b561 bacterial/Ni-hydrogenase" evidence="14">
    <location>
        <begin position="12"/>
        <end position="201"/>
    </location>
</feature>
<evidence type="ECO:0000256" key="1">
    <source>
        <dbReference type="ARBA" id="ARBA00004651"/>
    </source>
</evidence>
<keyword evidence="4" id="KW-1003">Cell membrane</keyword>
<comment type="similarity">
    <text evidence="2">Belongs to the HupC/HyaC/HydC family.</text>
</comment>
<dbReference type="PANTHER" id="PTHR30485">
    <property type="entry name" value="NI/FE-HYDROGENASE 1 B-TYPE CYTOCHROME SUBUNIT"/>
    <property type="match status" value="1"/>
</dbReference>
<dbReference type="Gene3D" id="1.20.950.20">
    <property type="entry name" value="Transmembrane di-heme cytochromes, Chain C"/>
    <property type="match status" value="1"/>
</dbReference>
<dbReference type="EMBL" id="WBUI01000002">
    <property type="protein sequence ID" value="KAB2934942.1"/>
    <property type="molecule type" value="Genomic_DNA"/>
</dbReference>
<keyword evidence="8" id="KW-0249">Electron transport</keyword>
<dbReference type="GO" id="GO:0005886">
    <property type="term" value="C:plasma membrane"/>
    <property type="evidence" value="ECO:0007669"/>
    <property type="project" value="UniProtKB-SubCell"/>
</dbReference>
<keyword evidence="7" id="KW-0479">Metal-binding</keyword>
<dbReference type="InterPro" id="IPR011577">
    <property type="entry name" value="Cyt_b561_bac/Ni-Hgenase"/>
</dbReference>
<dbReference type="GO" id="GO:0020037">
    <property type="term" value="F:heme binding"/>
    <property type="evidence" value="ECO:0007669"/>
    <property type="project" value="TreeGrafter"/>
</dbReference>
<evidence type="ECO:0000256" key="6">
    <source>
        <dbReference type="ARBA" id="ARBA00022692"/>
    </source>
</evidence>
<organism evidence="15 16">
    <name type="scientific">Leptonema illini</name>
    <dbReference type="NCBI Taxonomy" id="183"/>
    <lineage>
        <taxon>Bacteria</taxon>
        <taxon>Pseudomonadati</taxon>
        <taxon>Spirochaetota</taxon>
        <taxon>Spirochaetia</taxon>
        <taxon>Leptospirales</taxon>
        <taxon>Leptospiraceae</taxon>
        <taxon>Leptonema</taxon>
    </lineage>
</organism>
<proteinExistence type="inferred from homology"/>
<evidence type="ECO:0000256" key="7">
    <source>
        <dbReference type="ARBA" id="ARBA00022723"/>
    </source>
</evidence>
<evidence type="ECO:0000256" key="8">
    <source>
        <dbReference type="ARBA" id="ARBA00022982"/>
    </source>
</evidence>
<dbReference type="GO" id="GO:0005506">
    <property type="term" value="F:iron ion binding"/>
    <property type="evidence" value="ECO:0007669"/>
    <property type="project" value="InterPro"/>
</dbReference>
<dbReference type="GO" id="GO:0009055">
    <property type="term" value="F:electron transfer activity"/>
    <property type="evidence" value="ECO:0007669"/>
    <property type="project" value="InterPro"/>
</dbReference>
<evidence type="ECO:0000256" key="10">
    <source>
        <dbReference type="ARBA" id="ARBA00023004"/>
    </source>
</evidence>
<dbReference type="Pfam" id="PF01292">
    <property type="entry name" value="Ni_hydr_CYTB"/>
    <property type="match status" value="1"/>
</dbReference>
<keyword evidence="6 13" id="KW-0812">Transmembrane</keyword>
<dbReference type="InterPro" id="IPR051542">
    <property type="entry name" value="Hydrogenase_cytochrome"/>
</dbReference>
<feature type="transmembrane region" description="Helical" evidence="13">
    <location>
        <begin position="122"/>
        <end position="144"/>
    </location>
</feature>
<reference evidence="15 16" key="1">
    <citation type="submission" date="2019-10" db="EMBL/GenBank/DDBJ databases">
        <title>Extracellular Electron Transfer in a Candidatus Methanoperedens spp. Enrichment Culture.</title>
        <authorList>
            <person name="Berger S."/>
            <person name="Rangel Shaw D."/>
            <person name="Berben T."/>
            <person name="In 'T Zandt M."/>
            <person name="Frank J."/>
            <person name="Reimann J."/>
            <person name="Jetten M.S.M."/>
            <person name="Welte C.U."/>
        </authorList>
    </citation>
    <scope>NUCLEOTIDE SEQUENCE [LARGE SCALE GENOMIC DNA]</scope>
    <source>
        <strain evidence="15">SB12</strain>
    </source>
</reference>
<keyword evidence="10" id="KW-0408">Iron</keyword>
<gene>
    <name evidence="15" type="ORF">F9K24_03945</name>
</gene>
<evidence type="ECO:0000313" key="15">
    <source>
        <dbReference type="EMBL" id="KAB2934942.1"/>
    </source>
</evidence>
<feature type="transmembrane region" description="Helical" evidence="13">
    <location>
        <begin position="53"/>
        <end position="73"/>
    </location>
</feature>
<dbReference type="SUPFAM" id="SSF81342">
    <property type="entry name" value="Transmembrane di-heme cytochromes"/>
    <property type="match status" value="1"/>
</dbReference>
<evidence type="ECO:0000313" key="16">
    <source>
        <dbReference type="Proteomes" id="UP000460298"/>
    </source>
</evidence>
<evidence type="ECO:0000256" key="2">
    <source>
        <dbReference type="ARBA" id="ARBA00008622"/>
    </source>
</evidence>
<accession>A0A833H4E6</accession>
<dbReference type="AlphaFoldDB" id="A0A833H4E6"/>
<name>A0A833H4E6_9LEPT</name>
<feature type="transmembrane region" description="Helical" evidence="13">
    <location>
        <begin position="25"/>
        <end position="47"/>
    </location>
</feature>
<feature type="region of interest" description="Disordered" evidence="12">
    <location>
        <begin position="205"/>
        <end position="227"/>
    </location>
</feature>
<evidence type="ECO:0000256" key="11">
    <source>
        <dbReference type="ARBA" id="ARBA00023136"/>
    </source>
</evidence>